<keyword evidence="21" id="KW-1185">Reference proteome</keyword>
<name>A0ABS0HJW1_9SPHN</name>
<evidence type="ECO:0000256" key="6">
    <source>
        <dbReference type="ARBA" id="ARBA00012487"/>
    </source>
</evidence>
<evidence type="ECO:0000313" key="20">
    <source>
        <dbReference type="EMBL" id="MBF9152552.1"/>
    </source>
</evidence>
<keyword evidence="12 18" id="KW-0548">Nucleotidyltransferase</keyword>
<feature type="transmembrane region" description="Helical" evidence="19">
    <location>
        <begin position="80"/>
        <end position="98"/>
    </location>
</feature>
<evidence type="ECO:0000256" key="8">
    <source>
        <dbReference type="ARBA" id="ARBA00022475"/>
    </source>
</evidence>
<dbReference type="PROSITE" id="PS01315">
    <property type="entry name" value="CDS"/>
    <property type="match status" value="1"/>
</dbReference>
<evidence type="ECO:0000313" key="21">
    <source>
        <dbReference type="Proteomes" id="UP000600799"/>
    </source>
</evidence>
<evidence type="ECO:0000256" key="17">
    <source>
        <dbReference type="ARBA" id="ARBA00023264"/>
    </source>
</evidence>
<organism evidence="20 21">
    <name type="scientific">Novosphingobium jiangmenense</name>
    <dbReference type="NCBI Taxonomy" id="2791981"/>
    <lineage>
        <taxon>Bacteria</taxon>
        <taxon>Pseudomonadati</taxon>
        <taxon>Pseudomonadota</taxon>
        <taxon>Alphaproteobacteria</taxon>
        <taxon>Sphingomonadales</taxon>
        <taxon>Sphingomonadaceae</taxon>
        <taxon>Novosphingobium</taxon>
    </lineage>
</organism>
<evidence type="ECO:0000256" key="15">
    <source>
        <dbReference type="ARBA" id="ARBA00023136"/>
    </source>
</evidence>
<evidence type="ECO:0000256" key="1">
    <source>
        <dbReference type="ARBA" id="ARBA00001698"/>
    </source>
</evidence>
<feature type="transmembrane region" description="Helical" evidence="19">
    <location>
        <begin position="53"/>
        <end position="74"/>
    </location>
</feature>
<dbReference type="PANTHER" id="PTHR46382">
    <property type="entry name" value="PHOSPHATIDATE CYTIDYLYLTRANSFERASE"/>
    <property type="match status" value="1"/>
</dbReference>
<dbReference type="GO" id="GO:0016779">
    <property type="term" value="F:nucleotidyltransferase activity"/>
    <property type="evidence" value="ECO:0007669"/>
    <property type="project" value="UniProtKB-KW"/>
</dbReference>
<protein>
    <recommendedName>
        <fullName evidence="7 18">Phosphatidate cytidylyltransferase</fullName>
        <ecNumber evidence="6 18">2.7.7.41</ecNumber>
    </recommendedName>
</protein>
<proteinExistence type="inferred from homology"/>
<comment type="catalytic activity">
    <reaction evidence="1 18">
        <text>a 1,2-diacyl-sn-glycero-3-phosphate + CTP + H(+) = a CDP-1,2-diacyl-sn-glycerol + diphosphate</text>
        <dbReference type="Rhea" id="RHEA:16229"/>
        <dbReference type="ChEBI" id="CHEBI:15378"/>
        <dbReference type="ChEBI" id="CHEBI:33019"/>
        <dbReference type="ChEBI" id="CHEBI:37563"/>
        <dbReference type="ChEBI" id="CHEBI:58332"/>
        <dbReference type="ChEBI" id="CHEBI:58608"/>
        <dbReference type="EC" id="2.7.7.41"/>
    </reaction>
</comment>
<comment type="pathway">
    <text evidence="3 18">Phospholipid metabolism; CDP-diacylglycerol biosynthesis; CDP-diacylglycerol from sn-glycerol 3-phosphate: step 3/3.</text>
</comment>
<evidence type="ECO:0000256" key="18">
    <source>
        <dbReference type="RuleBase" id="RU003938"/>
    </source>
</evidence>
<feature type="transmembrane region" description="Helical" evidence="19">
    <location>
        <begin position="210"/>
        <end position="230"/>
    </location>
</feature>
<keyword evidence="9" id="KW-0444">Lipid biosynthesis</keyword>
<keyword evidence="10 18" id="KW-0808">Transferase</keyword>
<keyword evidence="15 19" id="KW-0472">Membrane</keyword>
<keyword evidence="17" id="KW-1208">Phospholipid metabolism</keyword>
<dbReference type="EMBL" id="JADQDC010000013">
    <property type="protein sequence ID" value="MBF9152552.1"/>
    <property type="molecule type" value="Genomic_DNA"/>
</dbReference>
<evidence type="ECO:0000256" key="16">
    <source>
        <dbReference type="ARBA" id="ARBA00023209"/>
    </source>
</evidence>
<sequence>MPKCGSLRCCGRTLPPRICARRWSSSARAKGASVDADPQVTPGAAEAPKKSDLGVRVVSAVVMLAVAGAALWAGGLWLDLFVAVVAFGVFVEYVRLVGKIAGNPARLSSMVIFGAIYIGWGGLALAVMPEPLMLAVLGLVICTDTGAYFTGRSLGGPKIAPKISPSKTWSGLFGGMAAAGIWAALVVLSASYLVSAIGPTGPSVAAALEVANLGMAAIAGAVLAVFAQVGDFYESWLKRRAGVKDSSRLIPGHGGLFDRVDGLLPVAIIVGTAWAATQAGL</sequence>
<evidence type="ECO:0000256" key="7">
    <source>
        <dbReference type="ARBA" id="ARBA00019373"/>
    </source>
</evidence>
<keyword evidence="16" id="KW-0594">Phospholipid biosynthesis</keyword>
<keyword evidence="14" id="KW-0443">Lipid metabolism</keyword>
<keyword evidence="11 18" id="KW-0812">Transmembrane</keyword>
<dbReference type="InterPro" id="IPR000374">
    <property type="entry name" value="PC_trans"/>
</dbReference>
<accession>A0ABS0HJW1</accession>
<keyword evidence="13 19" id="KW-1133">Transmembrane helix</keyword>
<dbReference type="Pfam" id="PF01148">
    <property type="entry name" value="CTP_transf_1"/>
    <property type="match status" value="1"/>
</dbReference>
<evidence type="ECO:0000256" key="10">
    <source>
        <dbReference type="ARBA" id="ARBA00022679"/>
    </source>
</evidence>
<comment type="pathway">
    <text evidence="4">Lipid metabolism.</text>
</comment>
<comment type="caution">
    <text evidence="20">The sequence shown here is derived from an EMBL/GenBank/DDBJ whole genome shotgun (WGS) entry which is preliminary data.</text>
</comment>
<evidence type="ECO:0000256" key="2">
    <source>
        <dbReference type="ARBA" id="ARBA00004651"/>
    </source>
</evidence>
<feature type="transmembrane region" description="Helical" evidence="19">
    <location>
        <begin position="110"/>
        <end position="128"/>
    </location>
</feature>
<comment type="subcellular location">
    <subcellularLocation>
        <location evidence="2">Cell membrane</location>
        <topology evidence="2">Multi-pass membrane protein</topology>
    </subcellularLocation>
</comment>
<reference evidence="20 21" key="1">
    <citation type="submission" date="2020-11" db="EMBL/GenBank/DDBJ databases">
        <title>The genome sequence of Novosphingobium sp. 1Y9A.</title>
        <authorList>
            <person name="Liu Y."/>
        </authorList>
    </citation>
    <scope>NUCLEOTIDE SEQUENCE [LARGE SCALE GENOMIC DNA]</scope>
    <source>
        <strain evidence="20 21">1Y9A</strain>
    </source>
</reference>
<dbReference type="EC" id="2.7.7.41" evidence="6 18"/>
<dbReference type="Proteomes" id="UP000600799">
    <property type="component" value="Unassembled WGS sequence"/>
</dbReference>
<evidence type="ECO:0000256" key="3">
    <source>
        <dbReference type="ARBA" id="ARBA00005119"/>
    </source>
</evidence>
<feature type="transmembrane region" description="Helical" evidence="19">
    <location>
        <begin position="172"/>
        <end position="198"/>
    </location>
</feature>
<comment type="similarity">
    <text evidence="5 18">Belongs to the CDS family.</text>
</comment>
<evidence type="ECO:0000256" key="12">
    <source>
        <dbReference type="ARBA" id="ARBA00022695"/>
    </source>
</evidence>
<evidence type="ECO:0000256" key="19">
    <source>
        <dbReference type="SAM" id="Phobius"/>
    </source>
</evidence>
<keyword evidence="8" id="KW-1003">Cell membrane</keyword>
<gene>
    <name evidence="20" type="ORF">I2488_16225</name>
</gene>
<evidence type="ECO:0000256" key="4">
    <source>
        <dbReference type="ARBA" id="ARBA00005189"/>
    </source>
</evidence>
<evidence type="ECO:0000256" key="5">
    <source>
        <dbReference type="ARBA" id="ARBA00010185"/>
    </source>
</evidence>
<evidence type="ECO:0000256" key="13">
    <source>
        <dbReference type="ARBA" id="ARBA00022989"/>
    </source>
</evidence>
<evidence type="ECO:0000256" key="11">
    <source>
        <dbReference type="ARBA" id="ARBA00022692"/>
    </source>
</evidence>
<evidence type="ECO:0000256" key="9">
    <source>
        <dbReference type="ARBA" id="ARBA00022516"/>
    </source>
</evidence>
<dbReference type="PANTHER" id="PTHR46382:SF1">
    <property type="entry name" value="PHOSPHATIDATE CYTIDYLYLTRANSFERASE"/>
    <property type="match status" value="1"/>
</dbReference>
<evidence type="ECO:0000256" key="14">
    <source>
        <dbReference type="ARBA" id="ARBA00023098"/>
    </source>
</evidence>
<feature type="transmembrane region" description="Helical" evidence="19">
    <location>
        <begin position="134"/>
        <end position="151"/>
    </location>
</feature>